<evidence type="ECO:0000313" key="3">
    <source>
        <dbReference type="Proteomes" id="UP000326924"/>
    </source>
</evidence>
<sequence>MATWLFATPVRAGHCAAPTTLAPSIRTIGQRRSPARGFHRIRIATVLLLLQSEALDEVAATFFVLRNAQHRQDKSSLLPENRATWKHGLPSIAQSETKGQKKQKERHGKKEKKQEQKRRMCVIRNSVPARLRTSIGFAGQSALAYHVVHTYMWAPLERKRNGRRISFLQKASASRCARLREPGEHCTVHTQHPRNVGSRR</sequence>
<gene>
    <name evidence="2" type="ORF">FN846DRAFT_145457</name>
</gene>
<evidence type="ECO:0000313" key="2">
    <source>
        <dbReference type="EMBL" id="KAA8900310.1"/>
    </source>
</evidence>
<protein>
    <submittedName>
        <fullName evidence="2">Uncharacterized protein</fullName>
    </submittedName>
</protein>
<reference evidence="2 3" key="1">
    <citation type="submission" date="2019-09" db="EMBL/GenBank/DDBJ databases">
        <title>Draft genome of the ectomycorrhizal ascomycete Sphaerosporella brunnea.</title>
        <authorList>
            <consortium name="DOE Joint Genome Institute"/>
            <person name="Benucci G.M."/>
            <person name="Marozzi G."/>
            <person name="Antonielli L."/>
            <person name="Sanchez S."/>
            <person name="Marco P."/>
            <person name="Wang X."/>
            <person name="Falini L.B."/>
            <person name="Barry K."/>
            <person name="Haridas S."/>
            <person name="Lipzen A."/>
            <person name="Labutti K."/>
            <person name="Grigoriev I.V."/>
            <person name="Murat C."/>
            <person name="Martin F."/>
            <person name="Albertini E."/>
            <person name="Donnini D."/>
            <person name="Bonito G."/>
        </authorList>
    </citation>
    <scope>NUCLEOTIDE SEQUENCE [LARGE SCALE GENOMIC DNA]</scope>
    <source>
        <strain evidence="2 3">Sb_GMNB300</strain>
    </source>
</reference>
<feature type="compositionally biased region" description="Basic residues" evidence="1">
    <location>
        <begin position="100"/>
        <end position="111"/>
    </location>
</feature>
<proteinExistence type="predicted"/>
<dbReference type="InParanoid" id="A0A5J5EQ65"/>
<comment type="caution">
    <text evidence="2">The sequence shown here is derived from an EMBL/GenBank/DDBJ whole genome shotgun (WGS) entry which is preliminary data.</text>
</comment>
<name>A0A5J5EQ65_9PEZI</name>
<dbReference type="AlphaFoldDB" id="A0A5J5EQ65"/>
<dbReference type="Proteomes" id="UP000326924">
    <property type="component" value="Unassembled WGS sequence"/>
</dbReference>
<accession>A0A5J5EQ65</accession>
<dbReference type="EMBL" id="VXIS01000155">
    <property type="protein sequence ID" value="KAA8900310.1"/>
    <property type="molecule type" value="Genomic_DNA"/>
</dbReference>
<organism evidence="2 3">
    <name type="scientific">Sphaerosporella brunnea</name>
    <dbReference type="NCBI Taxonomy" id="1250544"/>
    <lineage>
        <taxon>Eukaryota</taxon>
        <taxon>Fungi</taxon>
        <taxon>Dikarya</taxon>
        <taxon>Ascomycota</taxon>
        <taxon>Pezizomycotina</taxon>
        <taxon>Pezizomycetes</taxon>
        <taxon>Pezizales</taxon>
        <taxon>Pyronemataceae</taxon>
        <taxon>Sphaerosporella</taxon>
    </lineage>
</organism>
<keyword evidence="3" id="KW-1185">Reference proteome</keyword>
<evidence type="ECO:0000256" key="1">
    <source>
        <dbReference type="SAM" id="MobiDB-lite"/>
    </source>
</evidence>
<feature type="region of interest" description="Disordered" evidence="1">
    <location>
        <begin position="88"/>
        <end position="118"/>
    </location>
</feature>